<evidence type="ECO:0000313" key="4">
    <source>
        <dbReference type="Proteomes" id="UP000315825"/>
    </source>
</evidence>
<comment type="similarity">
    <text evidence="1 2">Belongs to the BolA/IbaG family.</text>
</comment>
<dbReference type="Pfam" id="PF01722">
    <property type="entry name" value="BolA"/>
    <property type="match status" value="1"/>
</dbReference>
<evidence type="ECO:0000256" key="2">
    <source>
        <dbReference type="RuleBase" id="RU003860"/>
    </source>
</evidence>
<dbReference type="InterPro" id="IPR002634">
    <property type="entry name" value="BolA"/>
</dbReference>
<dbReference type="EMBL" id="SHBE01000002">
    <property type="protein sequence ID" value="RZO26854.1"/>
    <property type="molecule type" value="Genomic_DNA"/>
</dbReference>
<comment type="caution">
    <text evidence="3">The sequence shown here is derived from an EMBL/GenBank/DDBJ whole genome shotgun (WGS) entry which is preliminary data.</text>
</comment>
<dbReference type="PANTHER" id="PTHR46229">
    <property type="entry name" value="BOLA TRANSCRIPTION REGULATOR"/>
    <property type="match status" value="1"/>
</dbReference>
<dbReference type="PANTHER" id="PTHR46229:SF2">
    <property type="entry name" value="BOLA-LIKE PROTEIN 1"/>
    <property type="match status" value="1"/>
</dbReference>
<dbReference type="PIRSF" id="PIRSF003113">
    <property type="entry name" value="BolA"/>
    <property type="match status" value="1"/>
</dbReference>
<organism evidence="3 4">
    <name type="scientific">SAR86 cluster bacterium</name>
    <dbReference type="NCBI Taxonomy" id="2030880"/>
    <lineage>
        <taxon>Bacteria</taxon>
        <taxon>Pseudomonadati</taxon>
        <taxon>Pseudomonadota</taxon>
        <taxon>Gammaproteobacteria</taxon>
        <taxon>SAR86 cluster</taxon>
    </lineage>
</organism>
<dbReference type="AlphaFoldDB" id="A0A520N048"/>
<evidence type="ECO:0000256" key="1">
    <source>
        <dbReference type="ARBA" id="ARBA00005578"/>
    </source>
</evidence>
<dbReference type="InterPro" id="IPR050961">
    <property type="entry name" value="BolA/IbaG_stress_morph_reg"/>
</dbReference>
<protein>
    <submittedName>
        <fullName evidence="3">BolA family transcriptional regulator</fullName>
    </submittedName>
</protein>
<evidence type="ECO:0000313" key="3">
    <source>
        <dbReference type="EMBL" id="RZO26854.1"/>
    </source>
</evidence>
<proteinExistence type="inferred from homology"/>
<name>A0A520N048_9GAMM</name>
<sequence length="128" mass="14917">MLKTMLTMKRFQKEIYQSQERINLRDLRRKMINKIKELLSKNLNISELDILDESPNHGGYNGSVTHVKIIVISDDFTELKLLDRHKLVYKAMDTLVSQIHAISIIAKTPYEWSKSNDFQQSPPCGKQN</sequence>
<dbReference type="Proteomes" id="UP000315825">
    <property type="component" value="Unassembled WGS sequence"/>
</dbReference>
<dbReference type="SUPFAM" id="SSF82657">
    <property type="entry name" value="BolA-like"/>
    <property type="match status" value="1"/>
</dbReference>
<dbReference type="InterPro" id="IPR036065">
    <property type="entry name" value="BolA-like_sf"/>
</dbReference>
<reference evidence="3 4" key="1">
    <citation type="submission" date="2019-02" db="EMBL/GenBank/DDBJ databases">
        <title>Prokaryotic population dynamics and viral predation in marine succession experiment using metagenomics: the confinement effect.</title>
        <authorList>
            <person name="Haro-Moreno J.M."/>
            <person name="Rodriguez-Valera F."/>
            <person name="Lopez-Perez M."/>
        </authorList>
    </citation>
    <scope>NUCLEOTIDE SEQUENCE [LARGE SCALE GENOMIC DNA]</scope>
    <source>
        <strain evidence="3">MED-G159</strain>
    </source>
</reference>
<dbReference type="Gene3D" id="3.30.300.90">
    <property type="entry name" value="BolA-like"/>
    <property type="match status" value="1"/>
</dbReference>
<gene>
    <name evidence="3" type="ORF">EVA92_01500</name>
</gene>
<accession>A0A520N048</accession>